<reference evidence="1" key="1">
    <citation type="submission" date="2020-05" db="EMBL/GenBank/DDBJ databases">
        <authorList>
            <person name="Chiriac C."/>
            <person name="Salcher M."/>
            <person name="Ghai R."/>
            <person name="Kavagutti S V."/>
        </authorList>
    </citation>
    <scope>NUCLEOTIDE SEQUENCE</scope>
</reference>
<name>A0A6J7X3B2_9CAUD</name>
<organism evidence="1">
    <name type="scientific">uncultured Caudovirales phage</name>
    <dbReference type="NCBI Taxonomy" id="2100421"/>
    <lineage>
        <taxon>Viruses</taxon>
        <taxon>Duplodnaviria</taxon>
        <taxon>Heunggongvirae</taxon>
        <taxon>Uroviricota</taxon>
        <taxon>Caudoviricetes</taxon>
        <taxon>Peduoviridae</taxon>
        <taxon>Maltschvirus</taxon>
        <taxon>Maltschvirus maltsch</taxon>
    </lineage>
</organism>
<dbReference type="EMBL" id="LR798294">
    <property type="protein sequence ID" value="CAB5221773.1"/>
    <property type="molecule type" value="Genomic_DNA"/>
</dbReference>
<sequence length="276" mass="30506">MNSISQKLQNDIRAIMEAGLTPKQQNIDVHEPEKDKLTADDFKKLRAMKKDPNGKVHNCATHVEHAVLGKGVTVSEQHAEPDAEGNIEWYTVQFEHSTQQVLTKDLTITMSEAHVHESAEQQDEAMSHQAKTTMKHIPNASPALKKAAKDIKPGVGGYADRVAMLKAGGVKEETQIVEKDEGKPGLMFKKIAAKAAAKYGSEEAGNRVAGAIRKKILAKEGVEVTEEEIDAMFEGLKDTYTFTEYLEEARVQFGDDEAVSIANEMFNKQDITLFIK</sequence>
<evidence type="ECO:0000313" key="1">
    <source>
        <dbReference type="EMBL" id="CAB5221773.1"/>
    </source>
</evidence>
<gene>
    <name evidence="1" type="ORF">UFOVP242_67</name>
</gene>
<accession>A0A6J7X3B2</accession>
<protein>
    <submittedName>
        <fullName evidence="1">Uncharacterized protein</fullName>
    </submittedName>
</protein>
<proteinExistence type="predicted"/>